<dbReference type="VEuPathDB" id="FungiDB:P175DRAFT_0502823"/>
<reference evidence="2 3" key="1">
    <citation type="journal article" date="2018" name="Proc. Natl. Acad. Sci. U.S.A.">
        <title>Linking secondary metabolites to gene clusters through genome sequencing of six diverse Aspergillus species.</title>
        <authorList>
            <person name="Kaerboelling I."/>
            <person name="Vesth T.C."/>
            <person name="Frisvad J.C."/>
            <person name="Nybo J.L."/>
            <person name="Theobald S."/>
            <person name="Kuo A."/>
            <person name="Bowyer P."/>
            <person name="Matsuda Y."/>
            <person name="Mondo S."/>
            <person name="Lyhne E.K."/>
            <person name="Kogle M.E."/>
            <person name="Clum A."/>
            <person name="Lipzen A."/>
            <person name="Salamov A."/>
            <person name="Ngan C.Y."/>
            <person name="Daum C."/>
            <person name="Chiniquy J."/>
            <person name="Barry K."/>
            <person name="LaButti K."/>
            <person name="Haridas S."/>
            <person name="Simmons B.A."/>
            <person name="Magnuson J.K."/>
            <person name="Mortensen U.H."/>
            <person name="Larsen T.O."/>
            <person name="Grigoriev I.V."/>
            <person name="Baker S.E."/>
            <person name="Andersen M.R."/>
        </authorList>
    </citation>
    <scope>NUCLEOTIDE SEQUENCE [LARGE SCALE GENOMIC DNA]</scope>
    <source>
        <strain evidence="2 3">IBT 24754</strain>
    </source>
</reference>
<protein>
    <submittedName>
        <fullName evidence="2">Uncharacterized protein</fullName>
    </submittedName>
</protein>
<feature type="compositionally biased region" description="Acidic residues" evidence="1">
    <location>
        <begin position="23"/>
        <end position="34"/>
    </location>
</feature>
<dbReference type="AlphaFoldDB" id="A0A2T5LSN3"/>
<dbReference type="EMBL" id="MSFN02000006">
    <property type="protein sequence ID" value="PTU19297.1"/>
    <property type="molecule type" value="Genomic_DNA"/>
</dbReference>
<proteinExistence type="predicted"/>
<evidence type="ECO:0000313" key="3">
    <source>
        <dbReference type="Proteomes" id="UP000244073"/>
    </source>
</evidence>
<name>A0A2T5LSN3_9EURO</name>
<evidence type="ECO:0000313" key="2">
    <source>
        <dbReference type="EMBL" id="PTU19297.1"/>
    </source>
</evidence>
<feature type="compositionally biased region" description="Pro residues" evidence="1">
    <location>
        <begin position="51"/>
        <end position="67"/>
    </location>
</feature>
<feature type="region of interest" description="Disordered" evidence="1">
    <location>
        <begin position="1"/>
        <end position="68"/>
    </location>
</feature>
<comment type="caution">
    <text evidence="2">The sequence shown here is derived from an EMBL/GenBank/DDBJ whole genome shotgun (WGS) entry which is preliminary data.</text>
</comment>
<dbReference type="GeneID" id="63814361"/>
<dbReference type="Proteomes" id="UP000244073">
    <property type="component" value="Unassembled WGS sequence"/>
</dbReference>
<dbReference type="RefSeq" id="XP_040750689.1">
    <property type="nucleotide sequence ID" value="XM_040897479.1"/>
</dbReference>
<evidence type="ECO:0000256" key="1">
    <source>
        <dbReference type="SAM" id="MobiDB-lite"/>
    </source>
</evidence>
<accession>A0A2T5LSN3</accession>
<feature type="compositionally biased region" description="Polar residues" evidence="1">
    <location>
        <begin position="1"/>
        <end position="11"/>
    </location>
</feature>
<sequence length="156" mass="16826">MELNLIQNPRRSSPGMEILVIEPESESDSDSDSDSDTRFISARRAQIQMPSVPPPPPPPPTPTPTPTPLQMCTLYDLVTNNHGLTHNWLFIWADPGSPRHGAPRKIHDRAPARVPFPVSVGVVGRAWTGDGRVFDVPVYGADAVGVAQGGCVSAEE</sequence>
<gene>
    <name evidence="2" type="ORF">P175DRAFT_0502823</name>
</gene>
<organism evidence="2 3">
    <name type="scientific">Aspergillus ochraceoroseus IBT 24754</name>
    <dbReference type="NCBI Taxonomy" id="1392256"/>
    <lineage>
        <taxon>Eukaryota</taxon>
        <taxon>Fungi</taxon>
        <taxon>Dikarya</taxon>
        <taxon>Ascomycota</taxon>
        <taxon>Pezizomycotina</taxon>
        <taxon>Eurotiomycetes</taxon>
        <taxon>Eurotiomycetidae</taxon>
        <taxon>Eurotiales</taxon>
        <taxon>Aspergillaceae</taxon>
        <taxon>Aspergillus</taxon>
        <taxon>Aspergillus subgen. Nidulantes</taxon>
    </lineage>
</organism>